<name>A0A834P2S6_VESPE</name>
<accession>A0A834P2S6</accession>
<evidence type="ECO:0000313" key="1">
    <source>
        <dbReference type="EMBL" id="KAF7425748.1"/>
    </source>
</evidence>
<reference evidence="1" key="1">
    <citation type="journal article" date="2020" name="G3 (Bethesda)">
        <title>High-Quality Assemblies for Three Invasive Social Wasps from the &lt;i&gt;Vespula&lt;/i&gt; Genus.</title>
        <authorList>
            <person name="Harrop T.W.R."/>
            <person name="Guhlin J."/>
            <person name="McLaughlin G.M."/>
            <person name="Permina E."/>
            <person name="Stockwell P."/>
            <person name="Gilligan J."/>
            <person name="Le Lec M.F."/>
            <person name="Gruber M.A.M."/>
            <person name="Quinn O."/>
            <person name="Lovegrove M."/>
            <person name="Duncan E.J."/>
            <person name="Remnant E.J."/>
            <person name="Van Eeckhoven J."/>
            <person name="Graham B."/>
            <person name="Knapp R.A."/>
            <person name="Langford K.W."/>
            <person name="Kronenberg Z."/>
            <person name="Press M.O."/>
            <person name="Eacker S.M."/>
            <person name="Wilson-Rankin E.E."/>
            <person name="Purcell J."/>
            <person name="Lester P.J."/>
            <person name="Dearden P.K."/>
        </authorList>
    </citation>
    <scope>NUCLEOTIDE SEQUENCE</scope>
    <source>
        <strain evidence="1">Volc-1</strain>
    </source>
</reference>
<dbReference type="Proteomes" id="UP000600918">
    <property type="component" value="Unassembled WGS sequence"/>
</dbReference>
<dbReference type="AlphaFoldDB" id="A0A834P2S6"/>
<sequence length="91" mass="10844">MYKIRIMLINEYKKSDPKFINLEDYIGITWMKIKLELERYDDGNETNESSYFARQGQKKEILREPYGNWSILKLITITLDCSYIAVMACSF</sequence>
<keyword evidence="2" id="KW-1185">Reference proteome</keyword>
<protein>
    <submittedName>
        <fullName evidence="1">Uncharacterized protein</fullName>
    </submittedName>
</protein>
<organism evidence="1 2">
    <name type="scientific">Vespula pensylvanica</name>
    <name type="common">Western yellow jacket</name>
    <name type="synonym">Wasp</name>
    <dbReference type="NCBI Taxonomy" id="30213"/>
    <lineage>
        <taxon>Eukaryota</taxon>
        <taxon>Metazoa</taxon>
        <taxon>Ecdysozoa</taxon>
        <taxon>Arthropoda</taxon>
        <taxon>Hexapoda</taxon>
        <taxon>Insecta</taxon>
        <taxon>Pterygota</taxon>
        <taxon>Neoptera</taxon>
        <taxon>Endopterygota</taxon>
        <taxon>Hymenoptera</taxon>
        <taxon>Apocrita</taxon>
        <taxon>Aculeata</taxon>
        <taxon>Vespoidea</taxon>
        <taxon>Vespidae</taxon>
        <taxon>Vespinae</taxon>
        <taxon>Vespula</taxon>
    </lineage>
</organism>
<comment type="caution">
    <text evidence="1">The sequence shown here is derived from an EMBL/GenBank/DDBJ whole genome shotgun (WGS) entry which is preliminary data.</text>
</comment>
<dbReference type="EMBL" id="JACSDY010000006">
    <property type="protein sequence ID" value="KAF7425748.1"/>
    <property type="molecule type" value="Genomic_DNA"/>
</dbReference>
<evidence type="ECO:0000313" key="2">
    <source>
        <dbReference type="Proteomes" id="UP000600918"/>
    </source>
</evidence>
<proteinExistence type="predicted"/>
<gene>
    <name evidence="1" type="ORF">H0235_008186</name>
</gene>